<dbReference type="EMBL" id="AGNL01044148">
    <property type="protein sequence ID" value="EJK50159.1"/>
    <property type="molecule type" value="Genomic_DNA"/>
</dbReference>
<comment type="caution">
    <text evidence="2">The sequence shown here is derived from an EMBL/GenBank/DDBJ whole genome shotgun (WGS) entry which is preliminary data.</text>
</comment>
<sequence length="407" mass="45204">MRRLTRRLPTASARTSDCRLVLVLASGCLEVPVNKKEAYKSSSSKAVTSVTIVPPSQDSKPSYGLSILLAEWLAVFVMLQFVLKVRASGWNVILETLLTPFEFCFDSCYDSIMDCLESQELPNGRRRRRRSRRSPRRMAGDSSTVSRSSAFSLGSLLGLMEGSSPFTRFGGMSDRGNDYRSYGSDILDSDNDTSSEMSSYVSSDASSYISSDASSTSYSKSSGVASTFKSSSMAANLERITEESENYDMSEQTSLELSRTYSESSTGPSYRSALSNFIGYITPTRRKKPAQREKEVDRGYNPTKSSRPKRRSSNEQQPPKITHSSNGKEQPRRRGRSEEKRTSERDNDVEGGYHSERGRTRTQPNGKSRPVASSPPVRMTRLEQVLSESERSGDYDLSTANLSSVEV</sequence>
<evidence type="ECO:0000313" key="3">
    <source>
        <dbReference type="Proteomes" id="UP000266841"/>
    </source>
</evidence>
<feature type="compositionally biased region" description="Basic and acidic residues" evidence="1">
    <location>
        <begin position="329"/>
        <end position="359"/>
    </location>
</feature>
<evidence type="ECO:0000313" key="2">
    <source>
        <dbReference type="EMBL" id="EJK50159.1"/>
    </source>
</evidence>
<feature type="region of interest" description="Disordered" evidence="1">
    <location>
        <begin position="206"/>
        <end position="407"/>
    </location>
</feature>
<proteinExistence type="predicted"/>
<dbReference type="AlphaFoldDB" id="K0RD41"/>
<feature type="compositionally biased region" description="Polar residues" evidence="1">
    <location>
        <begin position="398"/>
        <end position="407"/>
    </location>
</feature>
<feature type="compositionally biased region" description="Polar residues" evidence="1">
    <location>
        <begin position="249"/>
        <end position="275"/>
    </location>
</feature>
<keyword evidence="3" id="KW-1185">Reference proteome</keyword>
<feature type="region of interest" description="Disordered" evidence="1">
    <location>
        <begin position="122"/>
        <end position="146"/>
    </location>
</feature>
<evidence type="ECO:0000256" key="1">
    <source>
        <dbReference type="SAM" id="MobiDB-lite"/>
    </source>
</evidence>
<accession>K0RD41</accession>
<name>K0RD41_THAOC</name>
<gene>
    <name evidence="2" type="ORF">THAOC_30904</name>
</gene>
<protein>
    <submittedName>
        <fullName evidence="2">Uncharacterized protein</fullName>
    </submittedName>
</protein>
<dbReference type="Proteomes" id="UP000266841">
    <property type="component" value="Unassembled WGS sequence"/>
</dbReference>
<organism evidence="2 3">
    <name type="scientific">Thalassiosira oceanica</name>
    <name type="common">Marine diatom</name>
    <dbReference type="NCBI Taxonomy" id="159749"/>
    <lineage>
        <taxon>Eukaryota</taxon>
        <taxon>Sar</taxon>
        <taxon>Stramenopiles</taxon>
        <taxon>Ochrophyta</taxon>
        <taxon>Bacillariophyta</taxon>
        <taxon>Coscinodiscophyceae</taxon>
        <taxon>Thalassiosirophycidae</taxon>
        <taxon>Thalassiosirales</taxon>
        <taxon>Thalassiosiraceae</taxon>
        <taxon>Thalassiosira</taxon>
    </lineage>
</organism>
<reference evidence="2 3" key="1">
    <citation type="journal article" date="2012" name="Genome Biol.">
        <title>Genome and low-iron response of an oceanic diatom adapted to chronic iron limitation.</title>
        <authorList>
            <person name="Lommer M."/>
            <person name="Specht M."/>
            <person name="Roy A.S."/>
            <person name="Kraemer L."/>
            <person name="Andreson R."/>
            <person name="Gutowska M.A."/>
            <person name="Wolf J."/>
            <person name="Bergner S.V."/>
            <person name="Schilhabel M.B."/>
            <person name="Klostermeier U.C."/>
            <person name="Beiko R.G."/>
            <person name="Rosenstiel P."/>
            <person name="Hippler M."/>
            <person name="Laroche J."/>
        </authorList>
    </citation>
    <scope>NUCLEOTIDE SEQUENCE [LARGE SCALE GENOMIC DNA]</scope>
    <source>
        <strain evidence="2 3">CCMP1005</strain>
    </source>
</reference>
<feature type="compositionally biased region" description="Basic residues" evidence="1">
    <location>
        <begin position="124"/>
        <end position="136"/>
    </location>
</feature>
<feature type="compositionally biased region" description="Low complexity" evidence="1">
    <location>
        <begin position="206"/>
        <end position="227"/>
    </location>
</feature>
<feature type="compositionally biased region" description="Polar residues" evidence="1">
    <location>
        <begin position="314"/>
        <end position="328"/>
    </location>
</feature>